<sequence>AALEVWNLHYNYHRPHGTHGGQPPASATPARVNNVLASYS</sequence>
<evidence type="ECO:0000313" key="2">
    <source>
        <dbReference type="EMBL" id="MCL6424343.1"/>
    </source>
</evidence>
<dbReference type="Proteomes" id="UP001203761">
    <property type="component" value="Unassembled WGS sequence"/>
</dbReference>
<accession>A0ABT0R2Z1</accession>
<keyword evidence="3" id="KW-1185">Reference proteome</keyword>
<evidence type="ECO:0000313" key="1">
    <source>
        <dbReference type="EMBL" id="MCL6424287.1"/>
    </source>
</evidence>
<dbReference type="EMBL" id="JAKNCJ010000011">
    <property type="protein sequence ID" value="MCL6424287.1"/>
    <property type="molecule type" value="Genomic_DNA"/>
</dbReference>
<proteinExistence type="predicted"/>
<gene>
    <name evidence="1" type="ORF">Bequi_13020</name>
    <name evidence="2" type="ORF">Bequi_13310</name>
</gene>
<name>A0ABT0R2Z1_9MICO</name>
<reference evidence="1" key="1">
    <citation type="submission" date="2022-02" db="EMBL/GenBank/DDBJ databases">
        <authorList>
            <person name="Lee M."/>
            <person name="Kim S.-J."/>
            <person name="Jung M.-Y."/>
        </authorList>
    </citation>
    <scope>NUCLEOTIDE SEQUENCE</scope>
    <source>
        <strain evidence="1">JHP9</strain>
    </source>
</reference>
<protein>
    <submittedName>
        <fullName evidence="1">IS481 family transposase</fullName>
    </submittedName>
</protein>
<comment type="caution">
    <text evidence="1">The sequence shown here is derived from an EMBL/GenBank/DDBJ whole genome shotgun (WGS) entry which is preliminary data.</text>
</comment>
<dbReference type="EMBL" id="JAKNCJ010000012">
    <property type="protein sequence ID" value="MCL6424343.1"/>
    <property type="molecule type" value="Genomic_DNA"/>
</dbReference>
<organism evidence="1 3">
    <name type="scientific">Brachybacterium equifaecis</name>
    <dbReference type="NCBI Taxonomy" id="2910770"/>
    <lineage>
        <taxon>Bacteria</taxon>
        <taxon>Bacillati</taxon>
        <taxon>Actinomycetota</taxon>
        <taxon>Actinomycetes</taxon>
        <taxon>Micrococcales</taxon>
        <taxon>Dermabacteraceae</taxon>
        <taxon>Brachybacterium</taxon>
    </lineage>
</organism>
<evidence type="ECO:0000313" key="3">
    <source>
        <dbReference type="Proteomes" id="UP001203761"/>
    </source>
</evidence>
<feature type="non-terminal residue" evidence="1">
    <location>
        <position position="1"/>
    </location>
</feature>